<evidence type="ECO:0000313" key="1">
    <source>
        <dbReference type="EMBL" id="KUG22817.1"/>
    </source>
</evidence>
<name>A0A0W8FPX7_9ZZZZ</name>
<accession>A0A0W8FPX7</accession>
<proteinExistence type="predicted"/>
<dbReference type="InterPro" id="IPR024524">
    <property type="entry name" value="DUF3800"/>
</dbReference>
<comment type="caution">
    <text evidence="1">The sequence shown here is derived from an EMBL/GenBank/DDBJ whole genome shotgun (WGS) entry which is preliminary data.</text>
</comment>
<gene>
    <name evidence="1" type="ORF">ASZ90_007400</name>
</gene>
<dbReference type="Pfam" id="PF12686">
    <property type="entry name" value="DUF3800"/>
    <property type="match status" value="1"/>
</dbReference>
<evidence type="ECO:0008006" key="2">
    <source>
        <dbReference type="Google" id="ProtNLM"/>
    </source>
</evidence>
<dbReference type="AlphaFoldDB" id="A0A0W8FPX7"/>
<sequence length="218" mass="25811">MLYLYLDESGDLGFDFVNKKPSKFFVVTILAVKGNEANRCLINGVKKTLKRKLNPKNKRKRIVEELKGTKTTIEIKEYFYKQICDLDFAVYSIVLNKRRVYQSLVKQKSRVYNFIARQVLDQIPYENAEQKVELTIDKSKSKPEIVEFNKYIYRELESKIDPAVPLNIYHVNSIENCALQAVDLFSYAIFEKHERRKKEWYDIIKGKIKYDSIYLPDK</sequence>
<protein>
    <recommendedName>
        <fullName evidence="2">DUF3800 domain-containing protein</fullName>
    </recommendedName>
</protein>
<dbReference type="EMBL" id="LNQE01000939">
    <property type="protein sequence ID" value="KUG22817.1"/>
    <property type="molecule type" value="Genomic_DNA"/>
</dbReference>
<reference evidence="1" key="1">
    <citation type="journal article" date="2015" name="Proc. Natl. Acad. Sci. U.S.A.">
        <title>Networks of energetic and metabolic interactions define dynamics in microbial communities.</title>
        <authorList>
            <person name="Embree M."/>
            <person name="Liu J.K."/>
            <person name="Al-Bassam M.M."/>
            <person name="Zengler K."/>
        </authorList>
    </citation>
    <scope>NUCLEOTIDE SEQUENCE</scope>
</reference>
<organism evidence="1">
    <name type="scientific">hydrocarbon metagenome</name>
    <dbReference type="NCBI Taxonomy" id="938273"/>
    <lineage>
        <taxon>unclassified sequences</taxon>
        <taxon>metagenomes</taxon>
        <taxon>ecological metagenomes</taxon>
    </lineage>
</organism>